<evidence type="ECO:0000313" key="3">
    <source>
        <dbReference type="Proteomes" id="UP000621386"/>
    </source>
</evidence>
<gene>
    <name evidence="2" type="ORF">JK361_05910</name>
</gene>
<protein>
    <submittedName>
        <fullName evidence="2">Uncharacterized protein</fullName>
    </submittedName>
</protein>
<name>A0ABS1NVY3_9ACTN</name>
<dbReference type="RefSeq" id="WP_201815050.1">
    <property type="nucleotide sequence ID" value="NZ_JAERRH010000002.1"/>
</dbReference>
<evidence type="ECO:0000313" key="2">
    <source>
        <dbReference type="EMBL" id="MBL1104144.1"/>
    </source>
</evidence>
<dbReference type="Proteomes" id="UP000621386">
    <property type="component" value="Unassembled WGS sequence"/>
</dbReference>
<feature type="region of interest" description="Disordered" evidence="1">
    <location>
        <begin position="1"/>
        <end position="45"/>
    </location>
</feature>
<keyword evidence="3" id="KW-1185">Reference proteome</keyword>
<proteinExistence type="predicted"/>
<accession>A0ABS1NVY3</accession>
<organism evidence="2 3">
    <name type="scientific">Streptomyces musisoli</name>
    <dbReference type="NCBI Taxonomy" id="2802280"/>
    <lineage>
        <taxon>Bacteria</taxon>
        <taxon>Bacillati</taxon>
        <taxon>Actinomycetota</taxon>
        <taxon>Actinomycetes</taxon>
        <taxon>Kitasatosporales</taxon>
        <taxon>Streptomycetaceae</taxon>
        <taxon>Streptomyces</taxon>
    </lineage>
</organism>
<sequence>MSVRSRRTPRRVTLARGDGPHAQVGRTDVQSGPKTLKITDPKPAG</sequence>
<comment type="caution">
    <text evidence="2">The sequence shown here is derived from an EMBL/GenBank/DDBJ whole genome shotgun (WGS) entry which is preliminary data.</text>
</comment>
<evidence type="ECO:0000256" key="1">
    <source>
        <dbReference type="SAM" id="MobiDB-lite"/>
    </source>
</evidence>
<reference evidence="2 3" key="1">
    <citation type="submission" date="2021-01" db="EMBL/GenBank/DDBJ databases">
        <title>WGS of actinomycetes isolated from Thailand.</title>
        <authorList>
            <person name="Thawai C."/>
        </authorList>
    </citation>
    <scope>NUCLEOTIDE SEQUENCE [LARGE SCALE GENOMIC DNA]</scope>
    <source>
        <strain evidence="2 3">CH5-8</strain>
    </source>
</reference>
<feature type="compositionally biased region" description="Basic residues" evidence="1">
    <location>
        <begin position="1"/>
        <end position="10"/>
    </location>
</feature>
<dbReference type="EMBL" id="JAERRH010000002">
    <property type="protein sequence ID" value="MBL1104144.1"/>
    <property type="molecule type" value="Genomic_DNA"/>
</dbReference>